<gene>
    <name evidence="5" type="ORF">CA982_11965</name>
</gene>
<dbReference type="GO" id="GO:0005524">
    <property type="term" value="F:ATP binding"/>
    <property type="evidence" value="ECO:0007669"/>
    <property type="project" value="UniProtKB-KW"/>
</dbReference>
<evidence type="ECO:0000259" key="4">
    <source>
        <dbReference type="Pfam" id="PF00582"/>
    </source>
</evidence>
<dbReference type="PANTHER" id="PTHR46268">
    <property type="entry name" value="STRESS RESPONSE PROTEIN NHAX"/>
    <property type="match status" value="1"/>
</dbReference>
<keyword evidence="2" id="KW-0547">Nucleotide-binding</keyword>
<evidence type="ECO:0000256" key="3">
    <source>
        <dbReference type="ARBA" id="ARBA00022840"/>
    </source>
</evidence>
<evidence type="ECO:0000313" key="6">
    <source>
        <dbReference type="Proteomes" id="UP000194632"/>
    </source>
</evidence>
<dbReference type="InterPro" id="IPR006015">
    <property type="entry name" value="Universal_stress_UspA"/>
</dbReference>
<dbReference type="STRING" id="417102.CA982_11965"/>
<feature type="domain" description="UspA" evidence="4">
    <location>
        <begin position="157"/>
        <end position="298"/>
    </location>
</feature>
<feature type="domain" description="UspA" evidence="4">
    <location>
        <begin position="6"/>
        <end position="144"/>
    </location>
</feature>
<dbReference type="InterPro" id="IPR014729">
    <property type="entry name" value="Rossmann-like_a/b/a_fold"/>
</dbReference>
<dbReference type="EMBL" id="NGFO01000012">
    <property type="protein sequence ID" value="OUC78486.1"/>
    <property type="molecule type" value="Genomic_DNA"/>
</dbReference>
<name>A0A243QCD9_9ACTN</name>
<organism evidence="5 6">
    <name type="scientific">Gordonia lacunae</name>
    <dbReference type="NCBI Taxonomy" id="417102"/>
    <lineage>
        <taxon>Bacteria</taxon>
        <taxon>Bacillati</taxon>
        <taxon>Actinomycetota</taxon>
        <taxon>Actinomycetes</taxon>
        <taxon>Mycobacteriales</taxon>
        <taxon>Gordoniaceae</taxon>
        <taxon>Gordonia</taxon>
    </lineage>
</organism>
<sequence>MTASTIVGIDGSATARAAACWAARDARLHGSPVELISAACPSAGLVAESPQALEPLRRRAEQALSASRRAIAESSGAVAETPPAESVATRVECAPPIPTLLDASSAARMLVVGNRGHRAGDPVVLGSVAVALAEHCRCPLTVVRDPVPAVRERMSAAVVVGVDGSPASRRAATAAFAEAAVRGVPLTVVHAWTDSDGTDRDPTTLSPDHDLVAWRRLRVRVAAWLDDELSMLRQDHPAVRVRCSIVQDRPARALLDHAQAAQMVVVGARGRGGFERMLLGSTGLAVLQRARCPVMVIPFGR</sequence>
<evidence type="ECO:0000313" key="5">
    <source>
        <dbReference type="EMBL" id="OUC78486.1"/>
    </source>
</evidence>
<dbReference type="Proteomes" id="UP000194632">
    <property type="component" value="Unassembled WGS sequence"/>
</dbReference>
<keyword evidence="6" id="KW-1185">Reference proteome</keyword>
<dbReference type="InterPro" id="IPR006016">
    <property type="entry name" value="UspA"/>
</dbReference>
<dbReference type="Pfam" id="PF00582">
    <property type="entry name" value="Usp"/>
    <property type="match status" value="2"/>
</dbReference>
<keyword evidence="3" id="KW-0067">ATP-binding</keyword>
<accession>A0A243QCD9</accession>
<evidence type="ECO:0000256" key="2">
    <source>
        <dbReference type="ARBA" id="ARBA00022741"/>
    </source>
</evidence>
<dbReference type="OrthoDB" id="3174546at2"/>
<dbReference type="RefSeq" id="WP_086535559.1">
    <property type="nucleotide sequence ID" value="NZ_NGFO01000012.1"/>
</dbReference>
<dbReference type="AlphaFoldDB" id="A0A243QCD9"/>
<protein>
    <submittedName>
        <fullName evidence="5">Usp family protein</fullName>
    </submittedName>
</protein>
<comment type="caution">
    <text evidence="5">The sequence shown here is derived from an EMBL/GenBank/DDBJ whole genome shotgun (WGS) entry which is preliminary data.</text>
</comment>
<dbReference type="PANTHER" id="PTHR46268:SF27">
    <property type="entry name" value="UNIVERSAL STRESS PROTEIN RV2623"/>
    <property type="match status" value="1"/>
</dbReference>
<dbReference type="SUPFAM" id="SSF52402">
    <property type="entry name" value="Adenine nucleotide alpha hydrolases-like"/>
    <property type="match status" value="2"/>
</dbReference>
<evidence type="ECO:0000256" key="1">
    <source>
        <dbReference type="ARBA" id="ARBA00008791"/>
    </source>
</evidence>
<proteinExistence type="inferred from homology"/>
<dbReference type="PRINTS" id="PR01438">
    <property type="entry name" value="UNVRSLSTRESS"/>
</dbReference>
<comment type="similarity">
    <text evidence="1">Belongs to the universal stress protein A family.</text>
</comment>
<reference evidence="5 6" key="1">
    <citation type="submission" date="2017-05" db="EMBL/GenBank/DDBJ databases">
        <title>Biotechnological potential of actinobacteria isolated from South African environments.</title>
        <authorList>
            <person name="Le Roes-Hill M."/>
            <person name="Prins A."/>
            <person name="Durrell K.A."/>
        </authorList>
    </citation>
    <scope>NUCLEOTIDE SEQUENCE [LARGE SCALE GENOMIC DNA]</scope>
    <source>
        <strain evidence="5">BS2</strain>
    </source>
</reference>
<dbReference type="Gene3D" id="3.40.50.620">
    <property type="entry name" value="HUPs"/>
    <property type="match status" value="2"/>
</dbReference>